<comment type="similarity">
    <text evidence="8">Belongs to the binding-protein-dependent transport system permease family. LivHM subfamily.</text>
</comment>
<dbReference type="PANTHER" id="PTHR11795">
    <property type="entry name" value="BRANCHED-CHAIN AMINO ACID TRANSPORT SYSTEM PERMEASE PROTEIN LIVH"/>
    <property type="match status" value="1"/>
</dbReference>
<name>G0EF36_PYRF1</name>
<evidence type="ECO:0000313" key="11">
    <source>
        <dbReference type="Proteomes" id="UP000001037"/>
    </source>
</evidence>
<feature type="transmembrane region" description="Helical" evidence="9">
    <location>
        <begin position="67"/>
        <end position="87"/>
    </location>
</feature>
<evidence type="ECO:0000256" key="8">
    <source>
        <dbReference type="ARBA" id="ARBA00037998"/>
    </source>
</evidence>
<reference evidence="10 11" key="1">
    <citation type="journal article" date="2011" name="Stand. Genomic Sci.">
        <title>Complete genome sequence of the hyperthermophilic chemolithoautotroph Pyrolobus fumarii type strain (1A).</title>
        <authorList>
            <person name="Anderson I."/>
            <person name="Goker M."/>
            <person name="Nolan M."/>
            <person name="Lucas S."/>
            <person name="Hammon N."/>
            <person name="Deshpande S."/>
            <person name="Cheng J.F."/>
            <person name="Tapia R."/>
            <person name="Han C."/>
            <person name="Goodwin L."/>
            <person name="Pitluck S."/>
            <person name="Huntemann M."/>
            <person name="Liolios K."/>
            <person name="Ivanova N."/>
            <person name="Pagani I."/>
            <person name="Mavromatis K."/>
            <person name="Ovchinikova G."/>
            <person name="Pati A."/>
            <person name="Chen A."/>
            <person name="Palaniappan K."/>
            <person name="Land M."/>
            <person name="Hauser L."/>
            <person name="Brambilla E.M."/>
            <person name="Huber H."/>
            <person name="Yasawong M."/>
            <person name="Rohde M."/>
            <person name="Spring S."/>
            <person name="Abt B."/>
            <person name="Sikorski J."/>
            <person name="Wirth R."/>
            <person name="Detter J.C."/>
            <person name="Woyke T."/>
            <person name="Bristow J."/>
            <person name="Eisen J.A."/>
            <person name="Markowitz V."/>
            <person name="Hugenholtz P."/>
            <person name="Kyrpides N.C."/>
            <person name="Klenk H.P."/>
            <person name="Lapidus A."/>
        </authorList>
    </citation>
    <scope>NUCLEOTIDE SEQUENCE [LARGE SCALE GENOMIC DNA]</scope>
    <source>
        <strain evidence="11">DSM 11204 / 1A</strain>
    </source>
</reference>
<keyword evidence="7 9" id="KW-0472">Membrane</keyword>
<dbReference type="InterPro" id="IPR052157">
    <property type="entry name" value="BCAA_transport_permease"/>
</dbReference>
<dbReference type="PANTHER" id="PTHR11795:SF445">
    <property type="entry name" value="AMINO ACID ABC TRANSPORTER PERMEASE PROTEIN"/>
    <property type="match status" value="1"/>
</dbReference>
<evidence type="ECO:0000256" key="4">
    <source>
        <dbReference type="ARBA" id="ARBA00022692"/>
    </source>
</evidence>
<evidence type="ECO:0000256" key="2">
    <source>
        <dbReference type="ARBA" id="ARBA00022448"/>
    </source>
</evidence>
<keyword evidence="4 9" id="KW-0812">Transmembrane</keyword>
<evidence type="ECO:0000256" key="1">
    <source>
        <dbReference type="ARBA" id="ARBA00004651"/>
    </source>
</evidence>
<comment type="subcellular location">
    <subcellularLocation>
        <location evidence="1">Cell membrane</location>
        <topology evidence="1">Multi-pass membrane protein</topology>
    </subcellularLocation>
</comment>
<evidence type="ECO:0000256" key="9">
    <source>
        <dbReference type="SAM" id="Phobius"/>
    </source>
</evidence>
<dbReference type="CDD" id="cd06582">
    <property type="entry name" value="TM_PBP1_LivH_like"/>
    <property type="match status" value="1"/>
</dbReference>
<dbReference type="eggNOG" id="arCOG01270">
    <property type="taxonomic scope" value="Archaea"/>
</dbReference>
<dbReference type="HOGENOM" id="CLU_039929_2_0_2"/>
<dbReference type="GO" id="GO:0006865">
    <property type="term" value="P:amino acid transport"/>
    <property type="evidence" value="ECO:0007669"/>
    <property type="project" value="UniProtKB-KW"/>
</dbReference>
<feature type="transmembrane region" description="Helical" evidence="9">
    <location>
        <begin position="38"/>
        <end position="55"/>
    </location>
</feature>
<dbReference type="InParanoid" id="G0EF36"/>
<keyword evidence="3" id="KW-1003">Cell membrane</keyword>
<keyword evidence="2" id="KW-0813">Transport</keyword>
<organism evidence="10 11">
    <name type="scientific">Pyrolobus fumarii (strain DSM 11204 / 1A)</name>
    <dbReference type="NCBI Taxonomy" id="694429"/>
    <lineage>
        <taxon>Archaea</taxon>
        <taxon>Thermoproteota</taxon>
        <taxon>Thermoprotei</taxon>
        <taxon>Desulfurococcales</taxon>
        <taxon>Pyrodictiaceae</taxon>
        <taxon>Pyrolobus</taxon>
    </lineage>
</organism>
<dbReference type="KEGG" id="pfm:Pyrfu_1065"/>
<feature type="transmembrane region" description="Helical" evidence="9">
    <location>
        <begin position="246"/>
        <end position="267"/>
    </location>
</feature>
<dbReference type="InterPro" id="IPR001851">
    <property type="entry name" value="ABC_transp_permease"/>
</dbReference>
<keyword evidence="5" id="KW-0029">Amino-acid transport</keyword>
<dbReference type="EMBL" id="CP002838">
    <property type="protein sequence ID" value="AEM38933.1"/>
    <property type="molecule type" value="Genomic_DNA"/>
</dbReference>
<proteinExistence type="inferred from homology"/>
<keyword evidence="11" id="KW-1185">Reference proteome</keyword>
<evidence type="ECO:0000256" key="3">
    <source>
        <dbReference type="ARBA" id="ARBA00022475"/>
    </source>
</evidence>
<gene>
    <name evidence="10" type="ordered locus">Pyrfu_1065</name>
</gene>
<protein>
    <submittedName>
        <fullName evidence="10">Inner-membrane translocator</fullName>
    </submittedName>
</protein>
<feature type="transmembrane region" description="Helical" evidence="9">
    <location>
        <begin position="99"/>
        <end position="118"/>
    </location>
</feature>
<dbReference type="GO" id="GO:0022857">
    <property type="term" value="F:transmembrane transporter activity"/>
    <property type="evidence" value="ECO:0007669"/>
    <property type="project" value="InterPro"/>
</dbReference>
<feature type="transmembrane region" description="Helical" evidence="9">
    <location>
        <begin position="138"/>
        <end position="164"/>
    </location>
</feature>
<sequence>MQLVQLPGPTVWVNGILLGGVYALASIGLAVSWGTSRVINLAHGAFLILGSYIALQLHESLGIHPLLAVPIAAVLGFALGYLLYYLVLHRVAENDIMSLLATFGLSLVLYAVMLGVWGPDARTIMWASGSICLSLGGTMLIVMLSKLYAFLASLVAITVVYAVLKWSSVGRAMRALAQSFEAARIVGIDPRSIGAIAFGLALAVTMTSGVMVTAYTSFTPDSGGIWLMVSFAVVALAGLRNMPGLLAAGVILGVVASIAGFSLGLIYQDALPMILVAVAFALKPEGVLTKMRVRRV</sequence>
<dbReference type="Proteomes" id="UP000001037">
    <property type="component" value="Chromosome"/>
</dbReference>
<feature type="transmembrane region" description="Helical" evidence="9">
    <location>
        <begin position="223"/>
        <end position="239"/>
    </location>
</feature>
<feature type="transmembrane region" description="Helical" evidence="9">
    <location>
        <begin position="193"/>
        <end position="217"/>
    </location>
</feature>
<feature type="transmembrane region" description="Helical" evidence="9">
    <location>
        <begin position="12"/>
        <end position="31"/>
    </location>
</feature>
<accession>G0EF36</accession>
<dbReference type="GO" id="GO:0005886">
    <property type="term" value="C:plasma membrane"/>
    <property type="evidence" value="ECO:0007669"/>
    <property type="project" value="UniProtKB-SubCell"/>
</dbReference>
<evidence type="ECO:0000256" key="6">
    <source>
        <dbReference type="ARBA" id="ARBA00022989"/>
    </source>
</evidence>
<keyword evidence="6 9" id="KW-1133">Transmembrane helix</keyword>
<evidence type="ECO:0000256" key="5">
    <source>
        <dbReference type="ARBA" id="ARBA00022970"/>
    </source>
</evidence>
<dbReference type="STRING" id="694429.Pyrfu_1065"/>
<dbReference type="Pfam" id="PF02653">
    <property type="entry name" value="BPD_transp_2"/>
    <property type="match status" value="1"/>
</dbReference>
<evidence type="ECO:0000256" key="7">
    <source>
        <dbReference type="ARBA" id="ARBA00023136"/>
    </source>
</evidence>
<dbReference type="AlphaFoldDB" id="G0EF36"/>
<evidence type="ECO:0000313" key="10">
    <source>
        <dbReference type="EMBL" id="AEM38933.1"/>
    </source>
</evidence>